<dbReference type="SUPFAM" id="SSF51905">
    <property type="entry name" value="FAD/NAD(P)-binding domain"/>
    <property type="match status" value="2"/>
</dbReference>
<proteinExistence type="inferred from homology"/>
<evidence type="ECO:0000256" key="19">
    <source>
        <dbReference type="RuleBase" id="RU361177"/>
    </source>
</evidence>
<dbReference type="OrthoDB" id="66881at2759"/>
<dbReference type="InterPro" id="IPR002253">
    <property type="entry name" value="Flavin_mOase_1"/>
</dbReference>
<dbReference type="EC" id="1.-.-.-" evidence="19"/>
<dbReference type="Pfam" id="PF00743">
    <property type="entry name" value="FMO-like"/>
    <property type="match status" value="1"/>
</dbReference>
<comment type="caution">
    <text evidence="20">The sequence shown here is derived from an EMBL/GenBank/DDBJ whole genome shotgun (WGS) entry which is preliminary data.</text>
</comment>
<evidence type="ECO:0000256" key="8">
    <source>
        <dbReference type="ARBA" id="ARBA00022857"/>
    </source>
</evidence>
<evidence type="ECO:0000256" key="16">
    <source>
        <dbReference type="ARBA" id="ARBA00048088"/>
    </source>
</evidence>
<evidence type="ECO:0000256" key="9">
    <source>
        <dbReference type="ARBA" id="ARBA00022989"/>
    </source>
</evidence>
<keyword evidence="4 18" id="KW-0285">Flavoprotein</keyword>
<name>A0A2G8JGK8_STIJA</name>
<evidence type="ECO:0000256" key="13">
    <source>
        <dbReference type="ARBA" id="ARBA00045957"/>
    </source>
</evidence>
<accession>A0A2G8JGK8</accession>
<comment type="similarity">
    <text evidence="3 18 19">Belongs to the FMO family.</text>
</comment>
<dbReference type="Gene3D" id="3.50.50.60">
    <property type="entry name" value="FAD/NAD(P)-binding domain"/>
    <property type="match status" value="1"/>
</dbReference>
<comment type="function">
    <text evidence="13">Broad spectrum monooxygenase that catalyzes the oxygenation of a wide variety of nitrogen- and sulfur-containing compounds including xenobiotics. Catalyzes the S-oxygenation of hypotaurine to produce taurine, an organic osmolyte involved in cell volume regulation as well as a variety of cytoprotective and developmental processes. In vitro, catalyzes the N-oxygenation of trimethylamine (TMA) to produce trimethylamine N-oxide (TMAO) and could therefore participate to the detoxification of this compound that is generated by the action of gut microbiota from dietary precursors such as choline, choline containing compounds, betaine or L-carnitine.</text>
</comment>
<comment type="catalytic activity">
    <reaction evidence="16">
        <text>trimethylamine + NADPH + O2 = trimethylamine N-oxide + NADP(+) + H2O</text>
        <dbReference type="Rhea" id="RHEA:31979"/>
        <dbReference type="ChEBI" id="CHEBI:15377"/>
        <dbReference type="ChEBI" id="CHEBI:15379"/>
        <dbReference type="ChEBI" id="CHEBI:15724"/>
        <dbReference type="ChEBI" id="CHEBI:57783"/>
        <dbReference type="ChEBI" id="CHEBI:58349"/>
        <dbReference type="ChEBI" id="CHEBI:58389"/>
        <dbReference type="EC" id="1.14.13.148"/>
    </reaction>
    <physiologicalReaction direction="left-to-right" evidence="16">
        <dbReference type="Rhea" id="RHEA:31980"/>
    </physiologicalReaction>
</comment>
<comment type="catalytic activity">
    <reaction evidence="17">
        <text>N,N-dimethylaniline + NADPH + O2 + H(+) = N,N-dimethylaniline N-oxide + NADP(+) + H2O</text>
        <dbReference type="Rhea" id="RHEA:24468"/>
        <dbReference type="ChEBI" id="CHEBI:15377"/>
        <dbReference type="ChEBI" id="CHEBI:15378"/>
        <dbReference type="ChEBI" id="CHEBI:15379"/>
        <dbReference type="ChEBI" id="CHEBI:16269"/>
        <dbReference type="ChEBI" id="CHEBI:17735"/>
        <dbReference type="ChEBI" id="CHEBI:57783"/>
        <dbReference type="ChEBI" id="CHEBI:58349"/>
        <dbReference type="EC" id="1.14.13.8"/>
    </reaction>
    <physiologicalReaction direction="left-to-right" evidence="17">
        <dbReference type="Rhea" id="RHEA:24469"/>
    </physiologicalReaction>
</comment>
<dbReference type="EMBL" id="MRZV01002059">
    <property type="protein sequence ID" value="PIK34855.1"/>
    <property type="molecule type" value="Genomic_DNA"/>
</dbReference>
<dbReference type="AlphaFoldDB" id="A0A2G8JGK8"/>
<evidence type="ECO:0000313" key="20">
    <source>
        <dbReference type="EMBL" id="PIK34855.1"/>
    </source>
</evidence>
<organism evidence="20 21">
    <name type="scientific">Stichopus japonicus</name>
    <name type="common">Sea cucumber</name>
    <dbReference type="NCBI Taxonomy" id="307972"/>
    <lineage>
        <taxon>Eukaryota</taxon>
        <taxon>Metazoa</taxon>
        <taxon>Echinodermata</taxon>
        <taxon>Eleutherozoa</taxon>
        <taxon>Echinozoa</taxon>
        <taxon>Holothuroidea</taxon>
        <taxon>Aspidochirotacea</taxon>
        <taxon>Aspidochirotida</taxon>
        <taxon>Stichopodidae</taxon>
        <taxon>Apostichopus</taxon>
    </lineage>
</organism>
<keyword evidence="21" id="KW-1185">Reference proteome</keyword>
<comment type="catalytic activity">
    <reaction evidence="15">
        <text>hypotaurine + NADPH + O2 + H(+) = taurine + NADP(+) + H2O</text>
        <dbReference type="Rhea" id="RHEA:69819"/>
        <dbReference type="ChEBI" id="CHEBI:15377"/>
        <dbReference type="ChEBI" id="CHEBI:15378"/>
        <dbReference type="ChEBI" id="CHEBI:15379"/>
        <dbReference type="ChEBI" id="CHEBI:57783"/>
        <dbReference type="ChEBI" id="CHEBI:57853"/>
        <dbReference type="ChEBI" id="CHEBI:58349"/>
        <dbReference type="ChEBI" id="CHEBI:507393"/>
        <dbReference type="EC" id="1.14.13.8"/>
    </reaction>
    <physiologicalReaction direction="left-to-right" evidence="15">
        <dbReference type="Rhea" id="RHEA:69820"/>
    </physiologicalReaction>
</comment>
<comment type="cofactor">
    <cofactor evidence="1 18 19">
        <name>FAD</name>
        <dbReference type="ChEBI" id="CHEBI:57692"/>
    </cofactor>
</comment>
<dbReference type="GO" id="GO:0004499">
    <property type="term" value="F:N,N-dimethylaniline monooxygenase activity"/>
    <property type="evidence" value="ECO:0007669"/>
    <property type="project" value="UniProtKB-UniRule"/>
</dbReference>
<dbReference type="InterPro" id="IPR000960">
    <property type="entry name" value="Flavin_mOase"/>
</dbReference>
<evidence type="ECO:0000256" key="1">
    <source>
        <dbReference type="ARBA" id="ARBA00001974"/>
    </source>
</evidence>
<keyword evidence="11 18" id="KW-0503">Monooxygenase</keyword>
<dbReference type="Proteomes" id="UP000230750">
    <property type="component" value="Unassembled WGS sequence"/>
</dbReference>
<evidence type="ECO:0000256" key="15">
    <source>
        <dbReference type="ARBA" id="ARBA00048041"/>
    </source>
</evidence>
<dbReference type="PRINTS" id="PR01121">
    <property type="entry name" value="FMOXYGENASE1"/>
</dbReference>
<evidence type="ECO:0000256" key="3">
    <source>
        <dbReference type="ARBA" id="ARBA00009183"/>
    </source>
</evidence>
<reference evidence="20 21" key="1">
    <citation type="journal article" date="2017" name="PLoS Biol.">
        <title>The sea cucumber genome provides insights into morphological evolution and visceral regeneration.</title>
        <authorList>
            <person name="Zhang X."/>
            <person name="Sun L."/>
            <person name="Yuan J."/>
            <person name="Sun Y."/>
            <person name="Gao Y."/>
            <person name="Zhang L."/>
            <person name="Li S."/>
            <person name="Dai H."/>
            <person name="Hamel J.F."/>
            <person name="Liu C."/>
            <person name="Yu Y."/>
            <person name="Liu S."/>
            <person name="Lin W."/>
            <person name="Guo K."/>
            <person name="Jin S."/>
            <person name="Xu P."/>
            <person name="Storey K.B."/>
            <person name="Huan P."/>
            <person name="Zhang T."/>
            <person name="Zhou Y."/>
            <person name="Zhang J."/>
            <person name="Lin C."/>
            <person name="Li X."/>
            <person name="Xing L."/>
            <person name="Huo D."/>
            <person name="Sun M."/>
            <person name="Wang L."/>
            <person name="Mercier A."/>
            <person name="Li F."/>
            <person name="Yang H."/>
            <person name="Xiang J."/>
        </authorList>
    </citation>
    <scope>NUCLEOTIDE SEQUENCE [LARGE SCALE GENOMIC DNA]</scope>
    <source>
        <strain evidence="20">Shaxun</strain>
        <tissue evidence="20">Muscle</tissue>
    </source>
</reference>
<dbReference type="PIRSF" id="PIRSF000332">
    <property type="entry name" value="FMO"/>
    <property type="match status" value="1"/>
</dbReference>
<keyword evidence="6 18" id="KW-0256">Endoplasmic reticulum</keyword>
<dbReference type="GO" id="GO:0050660">
    <property type="term" value="F:flavin adenine dinucleotide binding"/>
    <property type="evidence" value="ECO:0007669"/>
    <property type="project" value="InterPro"/>
</dbReference>
<dbReference type="STRING" id="307972.A0A2G8JGK8"/>
<evidence type="ECO:0000256" key="11">
    <source>
        <dbReference type="ARBA" id="ARBA00023033"/>
    </source>
</evidence>
<evidence type="ECO:0000256" key="5">
    <source>
        <dbReference type="ARBA" id="ARBA00022692"/>
    </source>
</evidence>
<dbReference type="GO" id="GO:0034899">
    <property type="term" value="F:trimethylamine monooxygenase activity"/>
    <property type="evidence" value="ECO:0007669"/>
    <property type="project" value="UniProtKB-EC"/>
</dbReference>
<dbReference type="GO" id="GO:0050661">
    <property type="term" value="F:NADP binding"/>
    <property type="evidence" value="ECO:0007669"/>
    <property type="project" value="InterPro"/>
</dbReference>
<gene>
    <name evidence="20" type="ORF">BSL78_28318</name>
</gene>
<dbReference type="InterPro" id="IPR036188">
    <property type="entry name" value="FAD/NAD-bd_sf"/>
</dbReference>
<evidence type="ECO:0000256" key="2">
    <source>
        <dbReference type="ARBA" id="ARBA00004389"/>
    </source>
</evidence>
<dbReference type="InterPro" id="IPR020946">
    <property type="entry name" value="Flavin_mOase-like"/>
</dbReference>
<dbReference type="PANTHER" id="PTHR23023">
    <property type="entry name" value="DIMETHYLANILINE MONOOXYGENASE"/>
    <property type="match status" value="1"/>
</dbReference>
<keyword evidence="12 18" id="KW-0472">Membrane</keyword>
<evidence type="ECO:0000256" key="12">
    <source>
        <dbReference type="ARBA" id="ARBA00023136"/>
    </source>
</evidence>
<keyword evidence="10 18" id="KW-0560">Oxidoreductase</keyword>
<evidence type="ECO:0000256" key="17">
    <source>
        <dbReference type="ARBA" id="ARBA00049443"/>
    </source>
</evidence>
<evidence type="ECO:0000256" key="18">
    <source>
        <dbReference type="PIRNR" id="PIRNR000332"/>
    </source>
</evidence>
<protein>
    <recommendedName>
        <fullName evidence="19">Flavin-containing monooxygenase</fullName>
        <ecNumber evidence="19">1.-.-.-</ecNumber>
    </recommendedName>
</protein>
<evidence type="ECO:0000256" key="10">
    <source>
        <dbReference type="ARBA" id="ARBA00023002"/>
    </source>
</evidence>
<dbReference type="FunFam" id="3.50.50.60:FF:000159">
    <property type="entry name" value="Dimethylaniline monooxygenase [N-oxide-forming]"/>
    <property type="match status" value="1"/>
</dbReference>
<evidence type="ECO:0000256" key="7">
    <source>
        <dbReference type="ARBA" id="ARBA00022827"/>
    </source>
</evidence>
<evidence type="ECO:0000256" key="14">
    <source>
        <dbReference type="ARBA" id="ARBA00047338"/>
    </source>
</evidence>
<comment type="catalytic activity">
    <reaction evidence="14">
        <text>hypotaurine + NADH + O2 + H(+) = taurine + NAD(+) + H2O</text>
        <dbReference type="Rhea" id="RHEA:74111"/>
        <dbReference type="ChEBI" id="CHEBI:15377"/>
        <dbReference type="ChEBI" id="CHEBI:15378"/>
        <dbReference type="ChEBI" id="CHEBI:15379"/>
        <dbReference type="ChEBI" id="CHEBI:57540"/>
        <dbReference type="ChEBI" id="CHEBI:57853"/>
        <dbReference type="ChEBI" id="CHEBI:57945"/>
        <dbReference type="ChEBI" id="CHEBI:507393"/>
        <dbReference type="EC" id="1.14.13.8"/>
    </reaction>
    <physiologicalReaction direction="left-to-right" evidence="14">
        <dbReference type="Rhea" id="RHEA:74112"/>
    </physiologicalReaction>
</comment>
<keyword evidence="7 18" id="KW-0274">FAD</keyword>
<dbReference type="GO" id="GO:0047822">
    <property type="term" value="F:hypotaurine monooxygenase activity"/>
    <property type="evidence" value="ECO:0007669"/>
    <property type="project" value="RHEA"/>
</dbReference>
<keyword evidence="9" id="KW-1133">Transmembrane helix</keyword>
<dbReference type="InterPro" id="IPR050346">
    <property type="entry name" value="FMO-like"/>
</dbReference>
<keyword evidence="8 18" id="KW-0521">NADP</keyword>
<dbReference type="PRINTS" id="PR00370">
    <property type="entry name" value="FMOXYGENASE"/>
</dbReference>
<comment type="subcellular location">
    <subcellularLocation>
        <location evidence="2">Endoplasmic reticulum membrane</location>
        <topology evidence="2">Single-pass membrane protein</topology>
    </subcellularLocation>
</comment>
<evidence type="ECO:0000256" key="6">
    <source>
        <dbReference type="ARBA" id="ARBA00022824"/>
    </source>
</evidence>
<evidence type="ECO:0000256" key="4">
    <source>
        <dbReference type="ARBA" id="ARBA00022630"/>
    </source>
</evidence>
<dbReference type="GO" id="GO:0005789">
    <property type="term" value="C:endoplasmic reticulum membrane"/>
    <property type="evidence" value="ECO:0007669"/>
    <property type="project" value="UniProtKB-SubCell"/>
</dbReference>
<sequence>MAAKTVAVIGAGVSGLTAIKACLEEGLEPVAFEKRSEIGGLWNYDGFEWTDSKGPSVYKSLVTNTSKEMQHFSDFPLPADCSPYITHQECLKYLNDYADHFKLRAYINFNHVITKIEQASDYDVTGKWRVAYRHDGGEEQDRVFDYVMICTGFFSEARKPSYPGQDAFGGLIIHTNQYRTPDQFIDKNVLVVGESFSAGDVAVELGFHSKQVYISMREGCFVFPKRGEGGWPLDILTNTRWRFHLPEWLNRFILQRFIERDVNYDALGLRTKRKLFCSRAIANDFVINQIMHGRVRTRPAIKRFYHRGVEFVDGTTIDDLDAIVFGTGYAMKTPFIDDSLLSDDLSTREMYKYVLPVRLKHPTLVCVGFLDVYGALPPVSEMQARWAARVFTGAISLPPLSAMLGEIEVMRKLMYDRYNKHIIGISPVPYEDNLAADVGCLPTAIGLLSSDPRLAVHMFFSPGVPATYRLMGPNSWPGARDAIMKCWENNLTGTRDE</sequence>
<evidence type="ECO:0000313" key="21">
    <source>
        <dbReference type="Proteomes" id="UP000230750"/>
    </source>
</evidence>
<keyword evidence="5" id="KW-0812">Transmembrane</keyword>